<comment type="caution">
    <text evidence="1">The sequence shown here is derived from an EMBL/GenBank/DDBJ whole genome shotgun (WGS) entry which is preliminary data.</text>
</comment>
<evidence type="ECO:0000313" key="2">
    <source>
        <dbReference type="Proteomes" id="UP001171620"/>
    </source>
</evidence>
<proteinExistence type="predicted"/>
<sequence>MDDLAALPQQELLRVAMDRLGMTRAEFAARLSIAVRTLDKWLLPADSPDSRTMPEMGRSYVLEILQWQKMRKPALLSPMGIYTDE</sequence>
<name>A0AAW7T6T8_BURVI</name>
<dbReference type="Proteomes" id="UP001171620">
    <property type="component" value="Unassembled WGS sequence"/>
</dbReference>
<evidence type="ECO:0000313" key="1">
    <source>
        <dbReference type="EMBL" id="MDN7798516.1"/>
    </source>
</evidence>
<gene>
    <name evidence="1" type="ORF">QZM33_26605</name>
</gene>
<dbReference type="AlphaFoldDB" id="A0AAW7T6T8"/>
<dbReference type="RefSeq" id="WP_232356023.1">
    <property type="nucleotide sequence ID" value="NZ_JAEDWX010000012.1"/>
</dbReference>
<accession>A0AAW7T6T8</accession>
<reference evidence="1" key="1">
    <citation type="submission" date="2023-07" db="EMBL/GenBank/DDBJ databases">
        <title>A collection of bacterial strains from the Burkholderia cepacia Research Laboratory and Repository.</title>
        <authorList>
            <person name="Lipuma J."/>
            <person name="Spilker T."/>
            <person name="Caverly L."/>
        </authorList>
    </citation>
    <scope>NUCLEOTIDE SEQUENCE</scope>
    <source>
        <strain evidence="1">AU44268</strain>
    </source>
</reference>
<organism evidence="1 2">
    <name type="scientific">Burkholderia vietnamiensis</name>
    <dbReference type="NCBI Taxonomy" id="60552"/>
    <lineage>
        <taxon>Bacteria</taxon>
        <taxon>Pseudomonadati</taxon>
        <taxon>Pseudomonadota</taxon>
        <taxon>Betaproteobacteria</taxon>
        <taxon>Burkholderiales</taxon>
        <taxon>Burkholderiaceae</taxon>
        <taxon>Burkholderia</taxon>
        <taxon>Burkholderia cepacia complex</taxon>
    </lineage>
</organism>
<dbReference type="EMBL" id="JAUJRV010000031">
    <property type="protein sequence ID" value="MDN7798516.1"/>
    <property type="molecule type" value="Genomic_DNA"/>
</dbReference>
<protein>
    <submittedName>
        <fullName evidence="1">Transcriptional regulator</fullName>
    </submittedName>
</protein>